<dbReference type="Pfam" id="PF02322">
    <property type="entry name" value="Cyt_bd_oxida_II"/>
    <property type="match status" value="1"/>
</dbReference>
<keyword evidence="11 12" id="KW-0472">Membrane</keyword>
<keyword evidence="8" id="KW-0249">Electron transport</keyword>
<comment type="similarity">
    <text evidence="2">Belongs to the cytochrome ubiquinol oxidase subunit 2 family.</text>
</comment>
<reference evidence="14" key="1">
    <citation type="journal article" date="2019" name="Int. J. Syst. Evol. Microbiol.">
        <title>The Global Catalogue of Microorganisms (GCM) 10K type strain sequencing project: providing services to taxonomists for standard genome sequencing and annotation.</title>
        <authorList>
            <consortium name="The Broad Institute Genomics Platform"/>
            <consortium name="The Broad Institute Genome Sequencing Center for Infectious Disease"/>
            <person name="Wu L."/>
            <person name="Ma J."/>
        </authorList>
    </citation>
    <scope>NUCLEOTIDE SEQUENCE [LARGE SCALE GENOMIC DNA]</scope>
    <source>
        <strain evidence="14">CGMCC 4.7317</strain>
    </source>
</reference>
<evidence type="ECO:0000256" key="10">
    <source>
        <dbReference type="ARBA" id="ARBA00023004"/>
    </source>
</evidence>
<comment type="caution">
    <text evidence="13">The sequence shown here is derived from an EMBL/GenBank/DDBJ whole genome shotgun (WGS) entry which is preliminary data.</text>
</comment>
<keyword evidence="7" id="KW-0479">Metal-binding</keyword>
<dbReference type="InterPro" id="IPR003317">
    <property type="entry name" value="Cyt-d_oxidase_su2"/>
</dbReference>
<keyword evidence="6 12" id="KW-0812">Transmembrane</keyword>
<evidence type="ECO:0000256" key="12">
    <source>
        <dbReference type="SAM" id="Phobius"/>
    </source>
</evidence>
<keyword evidence="14" id="KW-1185">Reference proteome</keyword>
<evidence type="ECO:0000256" key="9">
    <source>
        <dbReference type="ARBA" id="ARBA00022989"/>
    </source>
</evidence>
<gene>
    <name evidence="13" type="primary">cydB</name>
    <name evidence="13" type="ORF">ACFQGU_17225</name>
</gene>
<evidence type="ECO:0000256" key="11">
    <source>
        <dbReference type="ARBA" id="ARBA00023136"/>
    </source>
</evidence>
<keyword evidence="3" id="KW-0813">Transport</keyword>
<evidence type="ECO:0000256" key="6">
    <source>
        <dbReference type="ARBA" id="ARBA00022692"/>
    </source>
</evidence>
<evidence type="ECO:0000256" key="8">
    <source>
        <dbReference type="ARBA" id="ARBA00022982"/>
    </source>
</evidence>
<feature type="transmembrane region" description="Helical" evidence="12">
    <location>
        <begin position="77"/>
        <end position="98"/>
    </location>
</feature>
<dbReference type="Proteomes" id="UP001596138">
    <property type="component" value="Unassembled WGS sequence"/>
</dbReference>
<dbReference type="RefSeq" id="WP_386768931.1">
    <property type="nucleotide sequence ID" value="NZ_JBHSTI010000052.1"/>
</dbReference>
<evidence type="ECO:0000313" key="14">
    <source>
        <dbReference type="Proteomes" id="UP001596138"/>
    </source>
</evidence>
<keyword evidence="4" id="KW-1003">Cell membrane</keyword>
<dbReference type="PIRSF" id="PIRSF000267">
    <property type="entry name" value="Cyt_oxidse_sub2"/>
    <property type="match status" value="1"/>
</dbReference>
<evidence type="ECO:0000313" key="13">
    <source>
        <dbReference type="EMBL" id="MFC6239616.1"/>
    </source>
</evidence>
<feature type="transmembrane region" description="Helical" evidence="12">
    <location>
        <begin position="256"/>
        <end position="282"/>
    </location>
</feature>
<feature type="transmembrane region" description="Helical" evidence="12">
    <location>
        <begin position="202"/>
        <end position="223"/>
    </location>
</feature>
<feature type="transmembrane region" description="Helical" evidence="12">
    <location>
        <begin position="164"/>
        <end position="190"/>
    </location>
</feature>
<evidence type="ECO:0000256" key="7">
    <source>
        <dbReference type="ARBA" id="ARBA00022723"/>
    </source>
</evidence>
<keyword evidence="10" id="KW-0408">Iron</keyword>
<organism evidence="13 14">
    <name type="scientific">Longivirga aurantiaca</name>
    <dbReference type="NCBI Taxonomy" id="1837743"/>
    <lineage>
        <taxon>Bacteria</taxon>
        <taxon>Bacillati</taxon>
        <taxon>Actinomycetota</taxon>
        <taxon>Actinomycetes</taxon>
        <taxon>Sporichthyales</taxon>
        <taxon>Sporichthyaceae</taxon>
        <taxon>Longivirga</taxon>
    </lineage>
</organism>
<evidence type="ECO:0000256" key="5">
    <source>
        <dbReference type="ARBA" id="ARBA00022617"/>
    </source>
</evidence>
<keyword evidence="9 12" id="KW-1133">Transmembrane helix</keyword>
<feature type="transmembrane region" description="Helical" evidence="12">
    <location>
        <begin position="229"/>
        <end position="249"/>
    </location>
</feature>
<protein>
    <submittedName>
        <fullName evidence="13">Cytochrome d ubiquinol oxidase subunit II</fullName>
    </submittedName>
</protein>
<proteinExistence type="inferred from homology"/>
<evidence type="ECO:0000256" key="3">
    <source>
        <dbReference type="ARBA" id="ARBA00022448"/>
    </source>
</evidence>
<name>A0ABW1T4F1_9ACTN</name>
<evidence type="ECO:0000256" key="4">
    <source>
        <dbReference type="ARBA" id="ARBA00022475"/>
    </source>
</evidence>
<dbReference type="PANTHER" id="PTHR43141:SF5">
    <property type="entry name" value="CYTOCHROME BD-I UBIQUINOL OXIDASE SUBUNIT 2"/>
    <property type="match status" value="1"/>
</dbReference>
<dbReference type="PANTHER" id="PTHR43141">
    <property type="entry name" value="CYTOCHROME BD2 SUBUNIT II"/>
    <property type="match status" value="1"/>
</dbReference>
<accession>A0ABW1T4F1</accession>
<evidence type="ECO:0000256" key="2">
    <source>
        <dbReference type="ARBA" id="ARBA00007543"/>
    </source>
</evidence>
<feature type="transmembrane region" description="Helical" evidence="12">
    <location>
        <begin position="118"/>
        <end position="144"/>
    </location>
</feature>
<dbReference type="NCBIfam" id="TIGR00203">
    <property type="entry name" value="cydB"/>
    <property type="match status" value="1"/>
</dbReference>
<dbReference type="EMBL" id="JBHSTI010000052">
    <property type="protein sequence ID" value="MFC6239616.1"/>
    <property type="molecule type" value="Genomic_DNA"/>
</dbReference>
<comment type="subcellular location">
    <subcellularLocation>
        <location evidence="1">Cell membrane</location>
        <topology evidence="1">Multi-pass membrane protein</topology>
    </subcellularLocation>
</comment>
<sequence>MSLEMLQNVWIVLIAVLWIGYFVLEGFDFGVGILLPVVAKNEAERRTVLTTLGPVWDGNEVWLLTAGGAMFAAFPEWYATLFSGFYLALFLILVALIVRGVSFEFRSKRSNPTWRKRWDLAIVISSFLPALLWGVAFANIVAGVPMEPNPAGGSLFTGNLFTLLNPYGLLGGLVTLTLFVTHGAIFLALKTEGEIRVRANKIAGQVGLVAAVLAVLFGVWTQLAHSNNTIVSVVFLTVAVVSWVGALAANRLGREGWAFIASAITMLGVVAFLFACLFPNVMPSSTIAEATLTIRNASSTEYTLTVMTWVAVILTPVVLVYQSWTYWVFRKRLSPSQIPNPEHGALDLPHEVNA</sequence>
<feature type="transmembrane region" description="Helical" evidence="12">
    <location>
        <begin position="302"/>
        <end position="324"/>
    </location>
</feature>
<evidence type="ECO:0000256" key="1">
    <source>
        <dbReference type="ARBA" id="ARBA00004651"/>
    </source>
</evidence>
<keyword evidence="5" id="KW-0349">Heme</keyword>
<feature type="transmembrane region" description="Helical" evidence="12">
    <location>
        <begin position="7"/>
        <end position="24"/>
    </location>
</feature>